<reference evidence="3 4" key="1">
    <citation type="submission" date="2019-03" db="EMBL/GenBank/DDBJ databases">
        <title>Sequencing the genomes of 1000 actinobacteria strains.</title>
        <authorList>
            <person name="Klenk H.-P."/>
        </authorList>
    </citation>
    <scope>NUCLEOTIDE SEQUENCE [LARGE SCALE GENOMIC DNA]</scope>
    <source>
        <strain evidence="3 4">DSM 43805</strain>
    </source>
</reference>
<organism evidence="3 4">
    <name type="scientific">Paractinoplanes brasiliensis</name>
    <dbReference type="NCBI Taxonomy" id="52695"/>
    <lineage>
        <taxon>Bacteria</taxon>
        <taxon>Bacillati</taxon>
        <taxon>Actinomycetota</taxon>
        <taxon>Actinomycetes</taxon>
        <taxon>Micromonosporales</taxon>
        <taxon>Micromonosporaceae</taxon>
        <taxon>Paractinoplanes</taxon>
    </lineage>
</organism>
<evidence type="ECO:0000313" key="3">
    <source>
        <dbReference type="EMBL" id="TDO32911.1"/>
    </source>
</evidence>
<dbReference type="EMBL" id="SNWR01000002">
    <property type="protein sequence ID" value="TDO32911.1"/>
    <property type="molecule type" value="Genomic_DNA"/>
</dbReference>
<feature type="domain" description="LytR/CpsA/Psr regulator C-terminal" evidence="2">
    <location>
        <begin position="71"/>
        <end position="158"/>
    </location>
</feature>
<dbReference type="Gene3D" id="3.30.70.2390">
    <property type="match status" value="1"/>
</dbReference>
<keyword evidence="4" id="KW-1185">Reference proteome</keyword>
<proteinExistence type="predicted"/>
<dbReference type="Proteomes" id="UP000294901">
    <property type="component" value="Unassembled WGS sequence"/>
</dbReference>
<keyword evidence="1" id="KW-1133">Transmembrane helix</keyword>
<accession>A0A4R6JD69</accession>
<evidence type="ECO:0000256" key="1">
    <source>
        <dbReference type="SAM" id="Phobius"/>
    </source>
</evidence>
<comment type="caution">
    <text evidence="3">The sequence shown here is derived from an EMBL/GenBank/DDBJ whole genome shotgun (WGS) entry which is preliminary data.</text>
</comment>
<feature type="transmembrane region" description="Helical" evidence="1">
    <location>
        <begin position="21"/>
        <end position="41"/>
    </location>
</feature>
<keyword evidence="1" id="KW-0472">Membrane</keyword>
<gene>
    <name evidence="3" type="ORF">C8E87_8389</name>
</gene>
<sequence>MSSKTTVRSVWADVTFSRMRALVVVGVLFVAAVVVVVTAVVRDTQANASAAQSCPDGAPRVSLALPSDASQVKLRIFNGTKTPGVAERVTEDFKNRGFVVQKPADSKAKLKDVAVLRYGPKSVAAAQWIRAYFLGDAEPQYSPTRTTDVIDVVIGPRFRQLATYTEVNQSLAQLSAPTLPPGACLAP</sequence>
<keyword evidence="1" id="KW-0812">Transmembrane</keyword>
<protein>
    <submittedName>
        <fullName evidence="3">LytR cell envelope-related transcriptional attenuator</fullName>
    </submittedName>
</protein>
<dbReference type="AlphaFoldDB" id="A0A4R6JD69"/>
<evidence type="ECO:0000313" key="4">
    <source>
        <dbReference type="Proteomes" id="UP000294901"/>
    </source>
</evidence>
<dbReference type="InterPro" id="IPR027381">
    <property type="entry name" value="LytR/CpsA/Psr_C"/>
</dbReference>
<dbReference type="Pfam" id="PF13399">
    <property type="entry name" value="LytR_C"/>
    <property type="match status" value="1"/>
</dbReference>
<name>A0A4R6JD69_9ACTN</name>
<evidence type="ECO:0000259" key="2">
    <source>
        <dbReference type="Pfam" id="PF13399"/>
    </source>
</evidence>